<accession>A0AAX4K2W3</accession>
<dbReference type="RefSeq" id="XP_066078211.1">
    <property type="nucleotide sequence ID" value="XM_066222114.1"/>
</dbReference>
<dbReference type="Proteomes" id="UP001355207">
    <property type="component" value="Chromosome 8"/>
</dbReference>
<name>A0AAX4K2W3_9TREE</name>
<sequence length="156" mass="17280">MQNPLLRIILCGQSTGVGKAVIDGLKPEIEVSRFFTSIEEAKRDIPLILSGQISKIGKLDEDVEKLGTQKFDTIPQGIMLGGAYSVSDQQTINDSFKGISNLKQVPFFFSDDKIEMPPLGPKYGAAILKRAREALIDYSKLSEDEQKDKAGKVIWY</sequence>
<keyword evidence="2" id="KW-1185">Reference proteome</keyword>
<organism evidence="1 2">
    <name type="scientific">Kwoniella dendrophila CBS 6074</name>
    <dbReference type="NCBI Taxonomy" id="1295534"/>
    <lineage>
        <taxon>Eukaryota</taxon>
        <taxon>Fungi</taxon>
        <taxon>Dikarya</taxon>
        <taxon>Basidiomycota</taxon>
        <taxon>Agaricomycotina</taxon>
        <taxon>Tremellomycetes</taxon>
        <taxon>Tremellales</taxon>
        <taxon>Cryptococcaceae</taxon>
        <taxon>Kwoniella</taxon>
    </lineage>
</organism>
<proteinExistence type="predicted"/>
<protein>
    <submittedName>
        <fullName evidence="1">Uncharacterized protein</fullName>
    </submittedName>
</protein>
<evidence type="ECO:0000313" key="2">
    <source>
        <dbReference type="Proteomes" id="UP001355207"/>
    </source>
</evidence>
<dbReference type="AlphaFoldDB" id="A0AAX4K2W3"/>
<dbReference type="EMBL" id="CP144105">
    <property type="protein sequence ID" value="WWC91449.1"/>
    <property type="molecule type" value="Genomic_DNA"/>
</dbReference>
<gene>
    <name evidence="1" type="ORF">L201_006395</name>
</gene>
<dbReference type="GeneID" id="91097064"/>
<evidence type="ECO:0000313" key="1">
    <source>
        <dbReference type="EMBL" id="WWC91449.1"/>
    </source>
</evidence>
<reference evidence="1 2" key="1">
    <citation type="submission" date="2024-01" db="EMBL/GenBank/DDBJ databases">
        <title>Comparative genomics of Cryptococcus and Kwoniella reveals pathogenesis evolution and contrasting modes of karyotype evolution via chromosome fusion or intercentromeric recombination.</title>
        <authorList>
            <person name="Coelho M.A."/>
            <person name="David-Palma M."/>
            <person name="Shea T."/>
            <person name="Bowers K."/>
            <person name="McGinley-Smith S."/>
            <person name="Mohammad A.W."/>
            <person name="Gnirke A."/>
            <person name="Yurkov A.M."/>
            <person name="Nowrousian M."/>
            <person name="Sun S."/>
            <person name="Cuomo C.A."/>
            <person name="Heitman J."/>
        </authorList>
    </citation>
    <scope>NUCLEOTIDE SEQUENCE [LARGE SCALE GENOMIC DNA]</scope>
    <source>
        <strain evidence="1 2">CBS 6074</strain>
    </source>
</reference>